<dbReference type="VEuPathDB" id="FungiDB:M747DRAFT_179541"/>
<protein>
    <recommendedName>
        <fullName evidence="3">CCHC-type domain-containing protein</fullName>
    </recommendedName>
</protein>
<keyword evidence="1" id="KW-0862">Zinc</keyword>
<dbReference type="Proteomes" id="UP000253845">
    <property type="component" value="Unassembled WGS sequence"/>
</dbReference>
<evidence type="ECO:0000313" key="4">
    <source>
        <dbReference type="EMBL" id="RDH22506.1"/>
    </source>
</evidence>
<gene>
    <name evidence="4" type="ORF">M747DRAFT_179541</name>
</gene>
<reference evidence="4 5" key="1">
    <citation type="submission" date="2018-07" db="EMBL/GenBank/DDBJ databases">
        <title>Section-level genome sequencing of Aspergillus section Nigri to investigate inter- and intra-species variation.</title>
        <authorList>
            <consortium name="DOE Joint Genome Institute"/>
            <person name="Vesth T.C."/>
            <person name="Nybo J.L."/>
            <person name="Theobald S."/>
            <person name="Frisvad J.C."/>
            <person name="Larsen T.O."/>
            <person name="Nielsen K.F."/>
            <person name="Hoof J.B."/>
            <person name="Brandl J."/>
            <person name="Salamov A."/>
            <person name="Riley R."/>
            <person name="Gladden J.M."/>
            <person name="Phatale P."/>
            <person name="Nielsen M.T."/>
            <person name="Lyhne E.K."/>
            <person name="Kogle M.E."/>
            <person name="Strasser K."/>
            <person name="McDonnell E."/>
            <person name="Barry K."/>
            <person name="Clum A."/>
            <person name="Chen C."/>
            <person name="Nolan M."/>
            <person name="Sandor L."/>
            <person name="Kuo A."/>
            <person name="Lipzen A."/>
            <person name="Hainaut M."/>
            <person name="Drula E."/>
            <person name="Tsang A."/>
            <person name="Magnuson J.K."/>
            <person name="Henrissat B."/>
            <person name="Wiebenga A."/>
            <person name="Simmons B.A."/>
            <person name="Makela M.R."/>
            <person name="De vries R.P."/>
            <person name="Grigoriev I.V."/>
            <person name="Mortensen U.H."/>
            <person name="Baker S.E."/>
            <person name="Andersen M.R."/>
        </authorList>
    </citation>
    <scope>NUCLEOTIDE SEQUENCE [LARGE SCALE GENOMIC DNA]</scope>
    <source>
        <strain evidence="4 5">ATCC 13496</strain>
    </source>
</reference>
<sequence>MEGNASAVLRVEFVSRVRRREVGGGVDVNNPTSYIQRMRIQVHQPHSRSSSQVTRQRGYRSGSAYGFPRARVSRSLSWEALSRAHRDMRKAISRRHVEGRCRNCGSPEHWEADCDKCCGKCNGSDHKVSDCGGNVVCFSCGGVGHMHGDCPSN</sequence>
<dbReference type="SMART" id="SM00343">
    <property type="entry name" value="ZnF_C2HC"/>
    <property type="match status" value="3"/>
</dbReference>
<name>A0A370C7D1_ASPNG</name>
<dbReference type="Gene3D" id="4.10.60.10">
    <property type="entry name" value="Zinc finger, CCHC-type"/>
    <property type="match status" value="1"/>
</dbReference>
<dbReference type="InterPro" id="IPR001878">
    <property type="entry name" value="Znf_CCHC"/>
</dbReference>
<dbReference type="SUPFAM" id="SSF57756">
    <property type="entry name" value="Retrovirus zinc finger-like domains"/>
    <property type="match status" value="1"/>
</dbReference>
<keyword evidence="1" id="KW-0863">Zinc-finger</keyword>
<evidence type="ECO:0000313" key="5">
    <source>
        <dbReference type="Proteomes" id="UP000253845"/>
    </source>
</evidence>
<proteinExistence type="predicted"/>
<dbReference type="EMBL" id="KZ851907">
    <property type="protein sequence ID" value="RDH22506.1"/>
    <property type="molecule type" value="Genomic_DNA"/>
</dbReference>
<dbReference type="AlphaFoldDB" id="A0A370C7D1"/>
<dbReference type="PROSITE" id="PS50158">
    <property type="entry name" value="ZF_CCHC"/>
    <property type="match status" value="1"/>
</dbReference>
<dbReference type="GO" id="GO:0003676">
    <property type="term" value="F:nucleic acid binding"/>
    <property type="evidence" value="ECO:0007669"/>
    <property type="project" value="InterPro"/>
</dbReference>
<feature type="region of interest" description="Disordered" evidence="2">
    <location>
        <begin position="41"/>
        <end position="60"/>
    </location>
</feature>
<dbReference type="Pfam" id="PF00098">
    <property type="entry name" value="zf-CCHC"/>
    <property type="match status" value="2"/>
</dbReference>
<accession>A0A370C7D1</accession>
<keyword evidence="1" id="KW-0479">Metal-binding</keyword>
<dbReference type="GO" id="GO:0008270">
    <property type="term" value="F:zinc ion binding"/>
    <property type="evidence" value="ECO:0007669"/>
    <property type="project" value="UniProtKB-KW"/>
</dbReference>
<evidence type="ECO:0000259" key="3">
    <source>
        <dbReference type="PROSITE" id="PS50158"/>
    </source>
</evidence>
<dbReference type="InterPro" id="IPR036875">
    <property type="entry name" value="Znf_CCHC_sf"/>
</dbReference>
<evidence type="ECO:0000256" key="1">
    <source>
        <dbReference type="PROSITE-ProRule" id="PRU00047"/>
    </source>
</evidence>
<organism evidence="4 5">
    <name type="scientific">Aspergillus niger ATCC 13496</name>
    <dbReference type="NCBI Taxonomy" id="1353008"/>
    <lineage>
        <taxon>Eukaryota</taxon>
        <taxon>Fungi</taxon>
        <taxon>Dikarya</taxon>
        <taxon>Ascomycota</taxon>
        <taxon>Pezizomycotina</taxon>
        <taxon>Eurotiomycetes</taxon>
        <taxon>Eurotiomycetidae</taxon>
        <taxon>Eurotiales</taxon>
        <taxon>Aspergillaceae</taxon>
        <taxon>Aspergillus</taxon>
        <taxon>Aspergillus subgen. Circumdati</taxon>
    </lineage>
</organism>
<feature type="domain" description="CCHC-type" evidence="3">
    <location>
        <begin position="137"/>
        <end position="152"/>
    </location>
</feature>
<evidence type="ECO:0000256" key="2">
    <source>
        <dbReference type="SAM" id="MobiDB-lite"/>
    </source>
</evidence>